<feature type="compositionally biased region" description="Polar residues" evidence="1">
    <location>
        <begin position="66"/>
        <end position="75"/>
    </location>
</feature>
<gene>
    <name evidence="2" type="ORF">J3D65DRAFT_50388</name>
</gene>
<proteinExistence type="predicted"/>
<dbReference type="EMBL" id="JBBPEH010000001">
    <property type="protein sequence ID" value="KAK7545141.1"/>
    <property type="molecule type" value="Genomic_DNA"/>
</dbReference>
<keyword evidence="3" id="KW-1185">Reference proteome</keyword>
<sequence length="176" mass="19508">MCVRGYTHVPKVCIQDAPLVAFTVTGRNASTAVQSYEVPLAYQIPHLTSTTLHTLQLTPPPPPLQRNQPTALNTKLQPPLPPHPPRQHLLTPFSRRQPTLRPPAPRNAQPLPHGRGPARLALTNRIPRRPLQRHQRPLVVPGGRQFGLAEDRRSARVRVVEDGFPFGACFALEGGR</sequence>
<name>A0ABR1MBA6_9PEZI</name>
<dbReference type="GeneID" id="92029529"/>
<dbReference type="Proteomes" id="UP001360953">
    <property type="component" value="Unassembled WGS sequence"/>
</dbReference>
<evidence type="ECO:0000313" key="3">
    <source>
        <dbReference type="Proteomes" id="UP001360953"/>
    </source>
</evidence>
<protein>
    <submittedName>
        <fullName evidence="2">Uncharacterized protein</fullName>
    </submittedName>
</protein>
<evidence type="ECO:0000256" key="1">
    <source>
        <dbReference type="SAM" id="MobiDB-lite"/>
    </source>
</evidence>
<comment type="caution">
    <text evidence="2">The sequence shown here is derived from an EMBL/GenBank/DDBJ whole genome shotgun (WGS) entry which is preliminary data.</text>
</comment>
<feature type="region of interest" description="Disordered" evidence="1">
    <location>
        <begin position="53"/>
        <end position="117"/>
    </location>
</feature>
<dbReference type="RefSeq" id="XP_066660376.1">
    <property type="nucleotide sequence ID" value="XM_066796623.1"/>
</dbReference>
<reference evidence="2 3" key="1">
    <citation type="submission" date="2024-04" db="EMBL/GenBank/DDBJ databases">
        <title>Phyllosticta paracitricarpa is synonymous to the EU quarantine fungus P. citricarpa based on phylogenomic analyses.</title>
        <authorList>
            <consortium name="Lawrence Berkeley National Laboratory"/>
            <person name="Van ingen-buijs V.A."/>
            <person name="Van westerhoven A.C."/>
            <person name="Haridas S."/>
            <person name="Skiadas P."/>
            <person name="Martin F."/>
            <person name="Groenewald J.Z."/>
            <person name="Crous P.W."/>
            <person name="Seidl M.F."/>
        </authorList>
    </citation>
    <scope>NUCLEOTIDE SEQUENCE [LARGE SCALE GENOMIC DNA]</scope>
    <source>
        <strain evidence="2 3">CPC 17464</strain>
    </source>
</reference>
<evidence type="ECO:0000313" key="2">
    <source>
        <dbReference type="EMBL" id="KAK7545141.1"/>
    </source>
</evidence>
<organism evidence="2 3">
    <name type="scientific">Phyllosticta citribraziliensis</name>
    <dbReference type="NCBI Taxonomy" id="989973"/>
    <lineage>
        <taxon>Eukaryota</taxon>
        <taxon>Fungi</taxon>
        <taxon>Dikarya</taxon>
        <taxon>Ascomycota</taxon>
        <taxon>Pezizomycotina</taxon>
        <taxon>Dothideomycetes</taxon>
        <taxon>Dothideomycetes incertae sedis</taxon>
        <taxon>Botryosphaeriales</taxon>
        <taxon>Phyllostictaceae</taxon>
        <taxon>Phyllosticta</taxon>
    </lineage>
</organism>
<accession>A0ABR1MBA6</accession>